<dbReference type="CDD" id="cd16448">
    <property type="entry name" value="RING-H2"/>
    <property type="match status" value="1"/>
</dbReference>
<accession>A0A1A9ZCC5</accession>
<evidence type="ECO:0000256" key="5">
    <source>
        <dbReference type="SAM" id="MobiDB-lite"/>
    </source>
</evidence>
<reference evidence="8" key="1">
    <citation type="submission" date="2014-03" db="EMBL/GenBank/DDBJ databases">
        <authorList>
            <person name="Aksoy S."/>
            <person name="Warren W."/>
            <person name="Wilson R.K."/>
        </authorList>
    </citation>
    <scope>NUCLEOTIDE SEQUENCE [LARGE SCALE GENOMIC DNA]</scope>
    <source>
        <strain evidence="8">IAEA</strain>
    </source>
</reference>
<protein>
    <submittedName>
        <fullName evidence="7">RING-type domain-containing protein</fullName>
    </submittedName>
</protein>
<dbReference type="InterPro" id="IPR001841">
    <property type="entry name" value="Znf_RING"/>
</dbReference>
<dbReference type="Gene3D" id="3.30.40.10">
    <property type="entry name" value="Zinc/RING finger domain, C3HC4 (zinc finger)"/>
    <property type="match status" value="1"/>
</dbReference>
<feature type="region of interest" description="Disordered" evidence="5">
    <location>
        <begin position="226"/>
        <end position="259"/>
    </location>
</feature>
<dbReference type="PROSITE" id="PS50089">
    <property type="entry name" value="ZF_RING_2"/>
    <property type="match status" value="1"/>
</dbReference>
<name>A0A1A9ZCC5_GLOPL</name>
<evidence type="ECO:0000259" key="6">
    <source>
        <dbReference type="PROSITE" id="PS50089"/>
    </source>
</evidence>
<proteinExistence type="predicted"/>
<feature type="compositionally biased region" description="Low complexity" evidence="5">
    <location>
        <begin position="226"/>
        <end position="242"/>
    </location>
</feature>
<keyword evidence="2" id="KW-0862">Zinc</keyword>
<organism evidence="7 8">
    <name type="scientific">Glossina pallidipes</name>
    <name type="common">Tsetse fly</name>
    <dbReference type="NCBI Taxonomy" id="7398"/>
    <lineage>
        <taxon>Eukaryota</taxon>
        <taxon>Metazoa</taxon>
        <taxon>Ecdysozoa</taxon>
        <taxon>Arthropoda</taxon>
        <taxon>Hexapoda</taxon>
        <taxon>Insecta</taxon>
        <taxon>Pterygota</taxon>
        <taxon>Neoptera</taxon>
        <taxon>Endopterygota</taxon>
        <taxon>Diptera</taxon>
        <taxon>Brachycera</taxon>
        <taxon>Muscomorpha</taxon>
        <taxon>Hippoboscoidea</taxon>
        <taxon>Glossinidae</taxon>
        <taxon>Glossina</taxon>
    </lineage>
</organism>
<dbReference type="EnsemblMetazoa" id="GPAI010394-RA">
    <property type="protein sequence ID" value="GPAI010394-PA"/>
    <property type="gene ID" value="GPAI010394"/>
</dbReference>
<dbReference type="VEuPathDB" id="VectorBase:GPAI010394"/>
<sequence length="479" mass="54275">MKQMKLCAFSTAFSITERPHRMFRMSLTSAVFCSICKENFKYGIEICVTSCGHVFHYACIIHRTGSAECPQCGRHYKNTQKLFLMFNNNNNNNASDHGRLAAELRSNETERRQLEQQYNKEKRYADVMDDKAEIQCQNESLSLQIAAKTKEITSLKEAAVAAMEKTAIDSNSNLIMEHKIKILEQKLEHITKELYLEVSNSVRLSIENAKLQNLADQYGAAKIEHSTATPTATTSTTTTNKANKPKQKNAIKKGNQKEQTQTLAKNKLYDKTPNYFAAIVLKRFPSKHVRYPLAEVVVVFAAAIEVQLSVDDVRNVRVHEPRLVNRRMLQNLVGLQIQFKTMQLKIDFLRNKSKVRNHPEFGSVLISEYMNENTHSLLCYANTKLKALGFRISWHRGQIKALPNNKGTAGLPPLCIDNKGQVDDLVRSCAEDKENFKSSSSMLRSLRAEGPKKENENDSDDEETDSVSSFSGSFFGFEP</sequence>
<feature type="compositionally biased region" description="Low complexity" evidence="5">
    <location>
        <begin position="466"/>
        <end position="479"/>
    </location>
</feature>
<feature type="compositionally biased region" description="Basic and acidic residues" evidence="5">
    <location>
        <begin position="446"/>
        <end position="456"/>
    </location>
</feature>
<dbReference type="Pfam" id="PF17123">
    <property type="entry name" value="zf-RING_11"/>
    <property type="match status" value="1"/>
</dbReference>
<evidence type="ECO:0000256" key="3">
    <source>
        <dbReference type="PROSITE-ProRule" id="PRU00175"/>
    </source>
</evidence>
<evidence type="ECO:0000256" key="4">
    <source>
        <dbReference type="SAM" id="Coils"/>
    </source>
</evidence>
<keyword evidence="1 3" id="KW-0863">Zinc-finger</keyword>
<dbReference type="InterPro" id="IPR013083">
    <property type="entry name" value="Znf_RING/FYVE/PHD"/>
</dbReference>
<keyword evidence="4" id="KW-0175">Coiled coil</keyword>
<keyword evidence="1 3" id="KW-0479">Metal-binding</keyword>
<dbReference type="SMART" id="SM00184">
    <property type="entry name" value="RING"/>
    <property type="match status" value="1"/>
</dbReference>
<evidence type="ECO:0000256" key="2">
    <source>
        <dbReference type="ARBA" id="ARBA00022833"/>
    </source>
</evidence>
<reference evidence="7" key="2">
    <citation type="submission" date="2020-05" db="UniProtKB">
        <authorList>
            <consortium name="EnsemblMetazoa"/>
        </authorList>
    </citation>
    <scope>IDENTIFICATION</scope>
    <source>
        <strain evidence="7">IAEA</strain>
    </source>
</reference>
<feature type="domain" description="RING-type" evidence="6">
    <location>
        <begin position="33"/>
        <end position="72"/>
    </location>
</feature>
<feature type="region of interest" description="Disordered" evidence="5">
    <location>
        <begin position="434"/>
        <end position="479"/>
    </location>
</feature>
<keyword evidence="8" id="KW-1185">Reference proteome</keyword>
<dbReference type="Proteomes" id="UP000092445">
    <property type="component" value="Unassembled WGS sequence"/>
</dbReference>
<evidence type="ECO:0000256" key="1">
    <source>
        <dbReference type="ARBA" id="ARBA00022771"/>
    </source>
</evidence>
<evidence type="ECO:0000313" key="7">
    <source>
        <dbReference type="EnsemblMetazoa" id="GPAI010394-PA"/>
    </source>
</evidence>
<evidence type="ECO:0000313" key="8">
    <source>
        <dbReference type="Proteomes" id="UP000092445"/>
    </source>
</evidence>
<dbReference type="AlphaFoldDB" id="A0A1A9ZCC5"/>
<dbReference type="SUPFAM" id="SSF57850">
    <property type="entry name" value="RING/U-box"/>
    <property type="match status" value="1"/>
</dbReference>
<feature type="coiled-coil region" evidence="4">
    <location>
        <begin position="97"/>
        <end position="193"/>
    </location>
</feature>
<dbReference type="GO" id="GO:0008270">
    <property type="term" value="F:zinc ion binding"/>
    <property type="evidence" value="ECO:0007669"/>
    <property type="project" value="UniProtKB-KW"/>
</dbReference>